<keyword evidence="3" id="KW-1185">Reference proteome</keyword>
<proteinExistence type="predicted"/>
<dbReference type="HOGENOM" id="CLU_1157548_0_0_1"/>
<name>V4C9P5_LOTGI</name>
<evidence type="ECO:0000256" key="1">
    <source>
        <dbReference type="SAM" id="SignalP"/>
    </source>
</evidence>
<dbReference type="Proteomes" id="UP000030746">
    <property type="component" value="Unassembled WGS sequence"/>
</dbReference>
<protein>
    <submittedName>
        <fullName evidence="2">Uncharacterized protein</fullName>
    </submittedName>
</protein>
<accession>V4C9P5</accession>
<dbReference type="OMA" id="HAYNDFM"/>
<dbReference type="KEGG" id="lgi:LOTGIDRAFT_239049"/>
<feature type="signal peptide" evidence="1">
    <location>
        <begin position="1"/>
        <end position="21"/>
    </location>
</feature>
<dbReference type="CTD" id="20250941"/>
<evidence type="ECO:0000313" key="2">
    <source>
        <dbReference type="EMBL" id="ESO98479.1"/>
    </source>
</evidence>
<dbReference type="GeneID" id="20250941"/>
<feature type="chain" id="PRO_5004718252" evidence="1">
    <location>
        <begin position="22"/>
        <end position="240"/>
    </location>
</feature>
<keyword evidence="1" id="KW-0732">Signal</keyword>
<organism evidence="2 3">
    <name type="scientific">Lottia gigantea</name>
    <name type="common">Giant owl limpet</name>
    <dbReference type="NCBI Taxonomy" id="225164"/>
    <lineage>
        <taxon>Eukaryota</taxon>
        <taxon>Metazoa</taxon>
        <taxon>Spiralia</taxon>
        <taxon>Lophotrochozoa</taxon>
        <taxon>Mollusca</taxon>
        <taxon>Gastropoda</taxon>
        <taxon>Patellogastropoda</taxon>
        <taxon>Lottioidea</taxon>
        <taxon>Lottiidae</taxon>
        <taxon>Lottia</taxon>
    </lineage>
</organism>
<dbReference type="RefSeq" id="XP_009050825.1">
    <property type="nucleotide sequence ID" value="XM_009052577.1"/>
</dbReference>
<gene>
    <name evidence="2" type="ORF">LOTGIDRAFT_239049</name>
</gene>
<dbReference type="AlphaFoldDB" id="V4C9P5"/>
<dbReference type="OrthoDB" id="10421360at2759"/>
<sequence>MRPASVLCLAVVGLVAIFAVAEEAPETAQEALAETVFQVEAIQQCIAAHPDNRAKRSTYQYSRSYGYDYNNNYGFDNYLDLGLGFRRYDYNVFPNALNYNSRFANYYPEDLRVNLYRLPAARFFNSFYPGPIVRPADGVVDRTYFRVGSYENALTDFRLFPLNNVRSLTTETTVRSDVAPGYVGAFRDFPYEVRVCQNCCNGGNPCIRFTGQTYPFQQVTRNYVYVQNTRSVSSYNPLLK</sequence>
<dbReference type="EMBL" id="KB201253">
    <property type="protein sequence ID" value="ESO98479.1"/>
    <property type="molecule type" value="Genomic_DNA"/>
</dbReference>
<reference evidence="2 3" key="1">
    <citation type="journal article" date="2013" name="Nature">
        <title>Insights into bilaterian evolution from three spiralian genomes.</title>
        <authorList>
            <person name="Simakov O."/>
            <person name="Marletaz F."/>
            <person name="Cho S.J."/>
            <person name="Edsinger-Gonzales E."/>
            <person name="Havlak P."/>
            <person name="Hellsten U."/>
            <person name="Kuo D.H."/>
            <person name="Larsson T."/>
            <person name="Lv J."/>
            <person name="Arendt D."/>
            <person name="Savage R."/>
            <person name="Osoegawa K."/>
            <person name="de Jong P."/>
            <person name="Grimwood J."/>
            <person name="Chapman J.A."/>
            <person name="Shapiro H."/>
            <person name="Aerts A."/>
            <person name="Otillar R.P."/>
            <person name="Terry A.Y."/>
            <person name="Boore J.L."/>
            <person name="Grigoriev I.V."/>
            <person name="Lindberg D.R."/>
            <person name="Seaver E.C."/>
            <person name="Weisblat D.A."/>
            <person name="Putnam N.H."/>
            <person name="Rokhsar D.S."/>
        </authorList>
    </citation>
    <scope>NUCLEOTIDE SEQUENCE [LARGE SCALE GENOMIC DNA]</scope>
</reference>
<evidence type="ECO:0000313" key="3">
    <source>
        <dbReference type="Proteomes" id="UP000030746"/>
    </source>
</evidence>